<keyword evidence="14" id="KW-1185">Reference proteome</keyword>
<keyword evidence="10" id="KW-0675">Receptor</keyword>
<keyword evidence="7" id="KW-0677">Repeat</keyword>
<gene>
    <name evidence="13" type="ORF">POTOM_022705</name>
</gene>
<keyword evidence="4" id="KW-0433">Leucine-rich repeat</keyword>
<evidence type="ECO:0000313" key="14">
    <source>
        <dbReference type="Proteomes" id="UP000886885"/>
    </source>
</evidence>
<keyword evidence="6" id="KW-0732">Signal</keyword>
<accession>A0A8X8CYE9</accession>
<dbReference type="OrthoDB" id="676979at2759"/>
<keyword evidence="8 12" id="KW-1133">Transmembrane helix</keyword>
<evidence type="ECO:0000256" key="7">
    <source>
        <dbReference type="ARBA" id="ARBA00022737"/>
    </source>
</evidence>
<dbReference type="InterPro" id="IPR003591">
    <property type="entry name" value="Leu-rich_rpt_typical-subtyp"/>
</dbReference>
<dbReference type="PROSITE" id="PS51450">
    <property type="entry name" value="LRR"/>
    <property type="match status" value="1"/>
</dbReference>
<dbReference type="Pfam" id="PF00560">
    <property type="entry name" value="LRR_1"/>
    <property type="match status" value="4"/>
</dbReference>
<dbReference type="GO" id="GO:0005886">
    <property type="term" value="C:plasma membrane"/>
    <property type="evidence" value="ECO:0007669"/>
    <property type="project" value="UniProtKB-SubCell"/>
</dbReference>
<dbReference type="PANTHER" id="PTHR48062:SF21">
    <property type="entry name" value="RECEPTOR-LIKE PROTEIN 12"/>
    <property type="match status" value="1"/>
</dbReference>
<evidence type="ECO:0000256" key="5">
    <source>
        <dbReference type="ARBA" id="ARBA00022692"/>
    </source>
</evidence>
<keyword evidence="11" id="KW-0325">Glycoprotein</keyword>
<evidence type="ECO:0000313" key="13">
    <source>
        <dbReference type="EMBL" id="KAG6771354.1"/>
    </source>
</evidence>
<comment type="caution">
    <text evidence="13">The sequence shown here is derived from an EMBL/GenBank/DDBJ whole genome shotgun (WGS) entry which is preliminary data.</text>
</comment>
<keyword evidence="9 12" id="KW-0472">Membrane</keyword>
<evidence type="ECO:0000256" key="9">
    <source>
        <dbReference type="ARBA" id="ARBA00023136"/>
    </source>
</evidence>
<dbReference type="InterPro" id="IPR001611">
    <property type="entry name" value="Leu-rich_rpt"/>
</dbReference>
<protein>
    <submittedName>
        <fullName evidence="13">Uncharacterized protein</fullName>
    </submittedName>
</protein>
<evidence type="ECO:0000256" key="6">
    <source>
        <dbReference type="ARBA" id="ARBA00022729"/>
    </source>
</evidence>
<dbReference type="FunFam" id="3.80.10.10:FF:000095">
    <property type="entry name" value="LRR receptor-like serine/threonine-protein kinase GSO1"/>
    <property type="match status" value="1"/>
</dbReference>
<keyword evidence="3" id="KW-1003">Cell membrane</keyword>
<reference evidence="13" key="1">
    <citation type="journal article" date="2020" name="bioRxiv">
        <title>Hybrid origin of Populus tomentosa Carr. identified through genome sequencing and phylogenomic analysis.</title>
        <authorList>
            <person name="An X."/>
            <person name="Gao K."/>
            <person name="Chen Z."/>
            <person name="Li J."/>
            <person name="Yang X."/>
            <person name="Yang X."/>
            <person name="Zhou J."/>
            <person name="Guo T."/>
            <person name="Zhao T."/>
            <person name="Huang S."/>
            <person name="Miao D."/>
            <person name="Khan W.U."/>
            <person name="Rao P."/>
            <person name="Ye M."/>
            <person name="Lei B."/>
            <person name="Liao W."/>
            <person name="Wang J."/>
            <person name="Ji L."/>
            <person name="Li Y."/>
            <person name="Guo B."/>
            <person name="Mustafa N.S."/>
            <person name="Li S."/>
            <person name="Yun Q."/>
            <person name="Keller S.R."/>
            <person name="Mao J."/>
            <person name="Zhang R."/>
            <person name="Strauss S.H."/>
        </authorList>
    </citation>
    <scope>NUCLEOTIDE SEQUENCE</scope>
    <source>
        <strain evidence="13">GM15</strain>
        <tissue evidence="13">Leaf</tissue>
    </source>
</reference>
<evidence type="ECO:0000256" key="1">
    <source>
        <dbReference type="ARBA" id="ARBA00004251"/>
    </source>
</evidence>
<proteinExistence type="inferred from homology"/>
<evidence type="ECO:0000256" key="3">
    <source>
        <dbReference type="ARBA" id="ARBA00022475"/>
    </source>
</evidence>
<dbReference type="Proteomes" id="UP000886885">
    <property type="component" value="Chromosome 6A"/>
</dbReference>
<keyword evidence="5 12" id="KW-0812">Transmembrane</keyword>
<evidence type="ECO:0000256" key="10">
    <source>
        <dbReference type="ARBA" id="ARBA00023170"/>
    </source>
</evidence>
<evidence type="ECO:0000256" key="2">
    <source>
        <dbReference type="ARBA" id="ARBA00009592"/>
    </source>
</evidence>
<name>A0A8X8CYE9_POPTO</name>
<comment type="subcellular location">
    <subcellularLocation>
        <location evidence="1">Cell membrane</location>
        <topology evidence="1">Single-pass type I membrane protein</topology>
    </subcellularLocation>
</comment>
<dbReference type="AlphaFoldDB" id="A0A8X8CYE9"/>
<feature type="transmembrane region" description="Helical" evidence="12">
    <location>
        <begin position="444"/>
        <end position="463"/>
    </location>
</feature>
<evidence type="ECO:0000256" key="12">
    <source>
        <dbReference type="SAM" id="Phobius"/>
    </source>
</evidence>
<evidence type="ECO:0000256" key="4">
    <source>
        <dbReference type="ARBA" id="ARBA00022614"/>
    </source>
</evidence>
<dbReference type="InterPro" id="IPR051502">
    <property type="entry name" value="RLP_Defense_Trigger"/>
</dbReference>
<comment type="similarity">
    <text evidence="2">Belongs to the RLP family.</text>
</comment>
<organism evidence="13 14">
    <name type="scientific">Populus tomentosa</name>
    <name type="common">Chinese white poplar</name>
    <dbReference type="NCBI Taxonomy" id="118781"/>
    <lineage>
        <taxon>Eukaryota</taxon>
        <taxon>Viridiplantae</taxon>
        <taxon>Streptophyta</taxon>
        <taxon>Embryophyta</taxon>
        <taxon>Tracheophyta</taxon>
        <taxon>Spermatophyta</taxon>
        <taxon>Magnoliopsida</taxon>
        <taxon>eudicotyledons</taxon>
        <taxon>Gunneridae</taxon>
        <taxon>Pentapetalae</taxon>
        <taxon>rosids</taxon>
        <taxon>fabids</taxon>
        <taxon>Malpighiales</taxon>
        <taxon>Salicaceae</taxon>
        <taxon>Saliceae</taxon>
        <taxon>Populus</taxon>
    </lineage>
</organism>
<evidence type="ECO:0000256" key="8">
    <source>
        <dbReference type="ARBA" id="ARBA00022989"/>
    </source>
</evidence>
<evidence type="ECO:0000256" key="11">
    <source>
        <dbReference type="ARBA" id="ARBA00023180"/>
    </source>
</evidence>
<dbReference type="FunFam" id="3.80.10.10:FF:000111">
    <property type="entry name" value="LRR receptor-like serine/threonine-protein kinase ERECTA"/>
    <property type="match status" value="1"/>
</dbReference>
<sequence length="525" mass="58208">MHSHAGFERLSVLGNLEILQLGQNKFNSSIFSSLGGLSSLKYLSLHNNEIEGTISVEGLNNLTNLRNLRIASNHIEGFKSLHGPFQLPIHPHVSLSQLDISDNHLDSHIPTEIGAYFPSLTFLSMSKNHFNGSIPSSFGSMSSLQVLDLSGNNISGKLPSCFSSLPLVHVYLSQNKLQGSLEDAFHNSFELITLDLSHNQLTGNISEWIGEFSHMSFLLLGYNNLEGRIPIQLCQLDKLSFIDLSHNKFSGHILPCIRFRSSIWYSYLKIYPDRYLIREPLEITTKSVSYSYPISILYIMSGMDLSCNNLTGEIPPEIGNLNHIHVLNLSNNFLIGPIPQTFSNLSEVESLDLSNNSLTGAIPPGLVQLHSLEVFSVAHNNLSGRTPDMVPQFSTFNKSSYEGNPLLCGPPLSRNCTPEEEALPLPIRTSTDDIEESGFMDADVFYVSFVVTYIVMLLARVAVRSSVELYGRREISLFSTRGTCSQKRQQPKQRTICSIQMAKVSSAAVAEEVTVLFDSHTILIA</sequence>
<dbReference type="PANTHER" id="PTHR48062">
    <property type="entry name" value="RECEPTOR-LIKE PROTEIN 14"/>
    <property type="match status" value="1"/>
</dbReference>
<dbReference type="EMBL" id="JAAWWB010000011">
    <property type="protein sequence ID" value="KAG6771354.1"/>
    <property type="molecule type" value="Genomic_DNA"/>
</dbReference>
<dbReference type="Pfam" id="PF13855">
    <property type="entry name" value="LRR_8"/>
    <property type="match status" value="2"/>
</dbReference>
<dbReference type="SMART" id="SM00369">
    <property type="entry name" value="LRR_TYP"/>
    <property type="match status" value="6"/>
</dbReference>